<feature type="compositionally biased region" description="Basic and acidic residues" evidence="1">
    <location>
        <begin position="193"/>
        <end position="202"/>
    </location>
</feature>
<feature type="region of interest" description="Disordered" evidence="1">
    <location>
        <begin position="193"/>
        <end position="212"/>
    </location>
</feature>
<organism evidence="3 4">
    <name type="scientific">Brevibacterium aurantiacum</name>
    <dbReference type="NCBI Taxonomy" id="273384"/>
    <lineage>
        <taxon>Bacteria</taxon>
        <taxon>Bacillati</taxon>
        <taxon>Actinomycetota</taxon>
        <taxon>Actinomycetes</taxon>
        <taxon>Micrococcales</taxon>
        <taxon>Brevibacteriaceae</taxon>
        <taxon>Brevibacterium</taxon>
    </lineage>
</organism>
<comment type="caution">
    <text evidence="3">The sequence shown here is derived from an EMBL/GenBank/DDBJ whole genome shotgun (WGS) entry which is preliminary data.</text>
</comment>
<reference evidence="3 4" key="1">
    <citation type="submission" date="2018-10" db="EMBL/GenBank/DDBJ databases">
        <title>Brevibacterium genomes from Austrain hard cheese rinds.</title>
        <authorList>
            <person name="Anast J.M."/>
            <person name="Dzieciol M."/>
            <person name="Schultz D.L."/>
            <person name="Mann E."/>
            <person name="Wagner M."/>
            <person name="Schmitz-Esser S."/>
        </authorList>
    </citation>
    <scope>NUCLEOTIDE SEQUENCE [LARGE SCALE GENOMIC DNA]</scope>
    <source>
        <strain evidence="3 4">L261</strain>
    </source>
</reference>
<proteinExistence type="predicted"/>
<dbReference type="Proteomes" id="UP000297736">
    <property type="component" value="Unassembled WGS sequence"/>
</dbReference>
<evidence type="ECO:0000313" key="4">
    <source>
        <dbReference type="Proteomes" id="UP000297736"/>
    </source>
</evidence>
<evidence type="ECO:0000259" key="2">
    <source>
        <dbReference type="Pfam" id="PF06527"/>
    </source>
</evidence>
<evidence type="ECO:0000313" key="3">
    <source>
        <dbReference type="EMBL" id="TGD36780.1"/>
    </source>
</evidence>
<name>A0A4Z0KDZ1_BREAU</name>
<dbReference type="InterPro" id="IPR009492">
    <property type="entry name" value="TniQ"/>
</dbReference>
<dbReference type="Pfam" id="PF06527">
    <property type="entry name" value="TniQ"/>
    <property type="match status" value="1"/>
</dbReference>
<feature type="domain" description="TniQ" evidence="2">
    <location>
        <begin position="32"/>
        <end position="165"/>
    </location>
</feature>
<accession>A0A4Z0KDZ1</accession>
<gene>
    <name evidence="3" type="ORF">EB834_18500</name>
</gene>
<evidence type="ECO:0000256" key="1">
    <source>
        <dbReference type="SAM" id="MobiDB-lite"/>
    </source>
</evidence>
<dbReference type="EMBL" id="RHFF01000024">
    <property type="protein sequence ID" value="TGD36780.1"/>
    <property type="molecule type" value="Genomic_DNA"/>
</dbReference>
<protein>
    <recommendedName>
        <fullName evidence="2">TniQ domain-containing protein</fullName>
    </recommendedName>
</protein>
<dbReference type="AlphaFoldDB" id="A0A4Z0KDZ1"/>
<sequence length="564" mass="62603">MQPKPAHAQPDRPRASKRLRGITSGYDLDTWPLKLPIEPDETLSSWWARIASRFGISPAALFREVGFRMGSYTPWRVEQRLARPSKTLSVRTGVSNAARAQAYTTQARIADFLTSVTTRYHAPTISSKSSHGSRFCPPCLAETGTWSGLWRNPLVIMCPQHQVMLVDACPQCGGRPFSSPAWAMHERENARCTENLPRDTSPRKRRRPCGADLTQAKPKTASESLIVATDLLLEVENYADQKWELAGLPATRAEARDGLVLLALDALAIKDRAPRTVDEVSSALEQAYEVLTCADLTSAGLLADEYGLLDAGGSFAAIGPAQALRDHPFHPVLHAIRLHSLRDDLPPGTQLAFRVGSDWPRSPNALRHRHTPTPTHWQNWRLPPVPFSAIPQLFWEDGLSDIAPVTSERSRFALSIAIASVGRNITTASAAEYLGAPKVQAARVARDWVKLSDQCGWPTLRQAIVSMASRLAQAPGAIDYQRRREELDTTVDLDARFPEAEWTDAERLWLWAAYTQSSARFTPETWGGLRFPAVVPERPPDREYKDVDIRELLASTRSGLEKPP</sequence>
<dbReference type="RefSeq" id="WP_135448364.1">
    <property type="nucleotide sequence ID" value="NZ_RHFF01000024.1"/>
</dbReference>